<dbReference type="PIRSF" id="PIRSF010260">
    <property type="entry name" value="UCP010260"/>
    <property type="match status" value="1"/>
</dbReference>
<sequence>MTYKEVGATAGELPTGYHHVRREAPIGAGRHVFEEAGAKLMSWEMQRRAGVLKGASAPKAEPGAMVKVGVGPLSGVCRVVYVVDEPNRCGFAYGTLPGHPESGEEFFGVRFDAADGTVYAQIVAFSRPWRWWSKAGSRIASVVQRRITDKYLAALVAGS</sequence>
<feature type="domain" description="DUF1990" evidence="1">
    <location>
        <begin position="2"/>
        <end position="153"/>
    </location>
</feature>
<protein>
    <submittedName>
        <fullName evidence="2">DUF1990 domain-containing protein</fullName>
    </submittedName>
</protein>
<dbReference type="Proteomes" id="UP001190465">
    <property type="component" value="Chromosome"/>
</dbReference>
<organism evidence="2 3">
    <name type="scientific">[Mycobacterium] burgundiense</name>
    <dbReference type="NCBI Taxonomy" id="3064286"/>
    <lineage>
        <taxon>Bacteria</taxon>
        <taxon>Bacillati</taxon>
        <taxon>Actinomycetota</taxon>
        <taxon>Actinomycetes</taxon>
        <taxon>Mycobacteriales</taxon>
        <taxon>Mycobacteriaceae</taxon>
        <taxon>Mycolicibacterium</taxon>
    </lineage>
</organism>
<dbReference type="InterPro" id="IPR014457">
    <property type="entry name" value="UCP010260"/>
</dbReference>
<evidence type="ECO:0000259" key="1">
    <source>
        <dbReference type="Pfam" id="PF09348"/>
    </source>
</evidence>
<dbReference type="PANTHER" id="PTHR34202:SF1">
    <property type="entry name" value="UPF0548 PROTEIN"/>
    <property type="match status" value="1"/>
</dbReference>
<accession>A0ABM9LW35</accession>
<keyword evidence="3" id="KW-1185">Reference proteome</keyword>
<reference evidence="2 3" key="1">
    <citation type="submission" date="2023-08" db="EMBL/GenBank/DDBJ databases">
        <authorList>
            <person name="Folkvardsen B D."/>
            <person name="Norman A."/>
        </authorList>
    </citation>
    <scope>NUCLEOTIDE SEQUENCE [LARGE SCALE GENOMIC DNA]</scope>
    <source>
        <strain evidence="2 3">Mu0053</strain>
    </source>
</reference>
<dbReference type="EMBL" id="OY726397">
    <property type="protein sequence ID" value="CAJ1505716.1"/>
    <property type="molecule type" value="Genomic_DNA"/>
</dbReference>
<dbReference type="Pfam" id="PF09348">
    <property type="entry name" value="DUF1990"/>
    <property type="match status" value="1"/>
</dbReference>
<dbReference type="PANTHER" id="PTHR34202">
    <property type="entry name" value="UPF0548 PROTEIN"/>
    <property type="match status" value="1"/>
</dbReference>
<dbReference type="RefSeq" id="WP_308478435.1">
    <property type="nucleotide sequence ID" value="NZ_OY726397.1"/>
</dbReference>
<evidence type="ECO:0000313" key="3">
    <source>
        <dbReference type="Proteomes" id="UP001190465"/>
    </source>
</evidence>
<evidence type="ECO:0000313" key="2">
    <source>
        <dbReference type="EMBL" id="CAJ1505716.1"/>
    </source>
</evidence>
<proteinExistence type="predicted"/>
<dbReference type="InterPro" id="IPR018960">
    <property type="entry name" value="DUF1990"/>
</dbReference>
<gene>
    <name evidence="2" type="ORF">MU0053_003009</name>
</gene>
<name>A0ABM9LW35_9MYCO</name>